<accession>A0A7Y8KYA9</accession>
<gene>
    <name evidence="1" type="ORF">F3K02_12735</name>
</gene>
<proteinExistence type="predicted"/>
<dbReference type="AlphaFoldDB" id="A0A7Y8KYA9"/>
<dbReference type="RefSeq" id="WP_177136018.1">
    <property type="nucleotide sequence ID" value="NZ_VYGV01000011.1"/>
</dbReference>
<reference evidence="1 2" key="1">
    <citation type="submission" date="2019-09" db="EMBL/GenBank/DDBJ databases">
        <title>Hydrogenophaga aromatica sp. nov., isolated from a para-xylene-degrading enrichment culture.</title>
        <authorList>
            <person name="Tancsics A."/>
            <person name="Banerjee S."/>
        </authorList>
    </citation>
    <scope>NUCLEOTIDE SEQUENCE [LARGE SCALE GENOMIC DNA]</scope>
    <source>
        <strain evidence="1 2">D2P1</strain>
    </source>
</reference>
<protein>
    <submittedName>
        <fullName evidence="1">Uncharacterized protein</fullName>
    </submittedName>
</protein>
<evidence type="ECO:0000313" key="2">
    <source>
        <dbReference type="Proteomes" id="UP000545507"/>
    </source>
</evidence>
<dbReference type="EMBL" id="VYGV01000011">
    <property type="protein sequence ID" value="NWF46111.1"/>
    <property type="molecule type" value="Genomic_DNA"/>
</dbReference>
<evidence type="ECO:0000313" key="1">
    <source>
        <dbReference type="EMBL" id="NWF46111.1"/>
    </source>
</evidence>
<organism evidence="1 2">
    <name type="scientific">Hydrogenophaga aromaticivorans</name>
    <dbReference type="NCBI Taxonomy" id="2610898"/>
    <lineage>
        <taxon>Bacteria</taxon>
        <taxon>Pseudomonadati</taxon>
        <taxon>Pseudomonadota</taxon>
        <taxon>Betaproteobacteria</taxon>
        <taxon>Burkholderiales</taxon>
        <taxon>Comamonadaceae</taxon>
        <taxon>Hydrogenophaga</taxon>
    </lineage>
</organism>
<sequence>MKITKKALLAELVKGQVQVTMIGGLAAEDWPAHLESIKQQYPDAVESKDRIEFGAVPGQIRFTIKPKLTRVRCGRFSHGSTRYDFTWGDQCSSGGLSDLYIGETGQLELKMFNGAVLRYEVLTTPSTITMAAAEVACAGA</sequence>
<name>A0A7Y8KYA9_9BURK</name>
<dbReference type="Proteomes" id="UP000545507">
    <property type="component" value="Unassembled WGS sequence"/>
</dbReference>
<comment type="caution">
    <text evidence="1">The sequence shown here is derived from an EMBL/GenBank/DDBJ whole genome shotgun (WGS) entry which is preliminary data.</text>
</comment>
<keyword evidence="2" id="KW-1185">Reference proteome</keyword>